<dbReference type="EMBL" id="JBHSCL010000009">
    <property type="protein sequence ID" value="MFC4221488.1"/>
    <property type="molecule type" value="Genomic_DNA"/>
</dbReference>
<sequence>MIDILVAQIEERLGWGSGSEWSNRDFEELSDLIFDSTKKRLSVTTLKRIWGRAELVANPSSATLDILSEFSGYENWREFANSAATNTALLSKKKHVGRFHLPAIVLILMGIAILATIFGALTTRKSIDASEFEFKSRPVSDEIPNSVIFEYDASAADDLAIIEIQQSWDKNKRVAINRKDSVATSIYYRPGFFKSKLVVDGTIVKEHDVFIQTKDWLGVIERDTLPIYLKKEEIKDNNGVSVSHETLAEYGIDPKTTNVRSSLYLVKDFGGIYTDDFDLSMAVKNTFEQGLSGCRSFQLYVLYDGGAIGIPLAKRGCASNLNVLAFDKTIDGKKNDLSAFGVDFINFVSLELISKLGVARILINGEQAYTMNGPETPRHIKGIVIHFEGTGAVQNVELKSSERMFYSSGDTTL</sequence>
<keyword evidence="3" id="KW-1185">Reference proteome</keyword>
<keyword evidence="1" id="KW-1133">Transmembrane helix</keyword>
<feature type="transmembrane region" description="Helical" evidence="1">
    <location>
        <begin position="99"/>
        <end position="121"/>
    </location>
</feature>
<gene>
    <name evidence="2" type="ORF">ACFOWS_15160</name>
</gene>
<reference evidence="3" key="1">
    <citation type="journal article" date="2019" name="Int. J. Syst. Evol. Microbiol.">
        <title>The Global Catalogue of Microorganisms (GCM) 10K type strain sequencing project: providing services to taxonomists for standard genome sequencing and annotation.</title>
        <authorList>
            <consortium name="The Broad Institute Genomics Platform"/>
            <consortium name="The Broad Institute Genome Sequencing Center for Infectious Disease"/>
            <person name="Wu L."/>
            <person name="Ma J."/>
        </authorList>
    </citation>
    <scope>NUCLEOTIDE SEQUENCE [LARGE SCALE GENOMIC DNA]</scope>
    <source>
        <strain evidence="3">CGMCC 1.15774</strain>
    </source>
</reference>
<keyword evidence="1" id="KW-0472">Membrane</keyword>
<accession>A0ABV8PQN5</accession>
<evidence type="ECO:0008006" key="4">
    <source>
        <dbReference type="Google" id="ProtNLM"/>
    </source>
</evidence>
<organism evidence="2 3">
    <name type="scientific">Flagellimonas marina</name>
    <dbReference type="NCBI Taxonomy" id="1775168"/>
    <lineage>
        <taxon>Bacteria</taxon>
        <taxon>Pseudomonadati</taxon>
        <taxon>Bacteroidota</taxon>
        <taxon>Flavobacteriia</taxon>
        <taxon>Flavobacteriales</taxon>
        <taxon>Flavobacteriaceae</taxon>
        <taxon>Flagellimonas</taxon>
    </lineage>
</organism>
<dbReference type="Proteomes" id="UP001595841">
    <property type="component" value="Unassembled WGS sequence"/>
</dbReference>
<name>A0ABV8PQN5_9FLAO</name>
<proteinExistence type="predicted"/>
<evidence type="ECO:0000313" key="3">
    <source>
        <dbReference type="Proteomes" id="UP001595841"/>
    </source>
</evidence>
<evidence type="ECO:0000256" key="1">
    <source>
        <dbReference type="SAM" id="Phobius"/>
    </source>
</evidence>
<evidence type="ECO:0000313" key="2">
    <source>
        <dbReference type="EMBL" id="MFC4221488.1"/>
    </source>
</evidence>
<protein>
    <recommendedName>
        <fullName evidence="4">FecR family protein</fullName>
    </recommendedName>
</protein>
<comment type="caution">
    <text evidence="2">The sequence shown here is derived from an EMBL/GenBank/DDBJ whole genome shotgun (WGS) entry which is preliminary data.</text>
</comment>
<dbReference type="RefSeq" id="WP_379766286.1">
    <property type="nucleotide sequence ID" value="NZ_JBHSCL010000009.1"/>
</dbReference>
<keyword evidence="1" id="KW-0812">Transmembrane</keyword>